<evidence type="ECO:0000313" key="2">
    <source>
        <dbReference type="Proteomes" id="UP000248329"/>
    </source>
</evidence>
<protein>
    <submittedName>
        <fullName evidence="1">Uncharacterized protein</fullName>
    </submittedName>
</protein>
<evidence type="ECO:0000313" key="1">
    <source>
        <dbReference type="EMBL" id="PXF57885.1"/>
    </source>
</evidence>
<proteinExistence type="predicted"/>
<name>A0AC61KZ41_9EURY</name>
<reference evidence="1" key="1">
    <citation type="submission" date="2018-01" db="EMBL/GenBank/DDBJ databases">
        <authorList>
            <person name="Krukenberg V."/>
        </authorList>
    </citation>
    <scope>NUCLEOTIDE SEQUENCE</scope>
    <source>
        <strain evidence="1">E20ANME2</strain>
    </source>
</reference>
<comment type="caution">
    <text evidence="1">The sequence shown here is derived from an EMBL/GenBank/DDBJ whole genome shotgun (WGS) entry which is preliminary data.</text>
</comment>
<accession>A0AC61KZ41</accession>
<dbReference type="EMBL" id="PQXF01000047">
    <property type="protein sequence ID" value="PXF57885.1"/>
    <property type="molecule type" value="Genomic_DNA"/>
</dbReference>
<organism evidence="1 2">
    <name type="scientific">Candidatus Methanogaster sp</name>
    <dbReference type="NCBI Taxonomy" id="3386292"/>
    <lineage>
        <taxon>Archaea</taxon>
        <taxon>Methanobacteriati</taxon>
        <taxon>Methanobacteriota</taxon>
        <taxon>Stenosarchaea group</taxon>
        <taxon>Methanomicrobia</taxon>
        <taxon>Methanosarcinales</taxon>
        <taxon>ANME-2 cluster</taxon>
        <taxon>Candidatus Methanogasteraceae</taxon>
        <taxon>Candidatus Methanogaster</taxon>
    </lineage>
</organism>
<sequence length="300" mass="32987">MKKTTSSLIVLVAIVSVAIFAGCVEEKISAAEDVNRAVSLMETGNTRIEKINWESGAYSDAKAKLAASEVDYEEALKILDNATTDYDDEKDAIGTAKVMCSYSLDGIAAFQNLTICLEHLDKVSAYMEGDDVASMRSELELAEDALNDTLPFASAAKEKCFSIDADTIPVESRSGLLEDRISIEQSEKIILEFGVLMSGMHPFIDGMEHMLKATEYVEKEEWHSAELELDKCSADFSESKDILADLKNSEFAEISVPAIAIHGILTKMLEALPHLEAGCRYADRGNFKKADEEFNKIPVF</sequence>
<gene>
    <name evidence="1" type="ORF">C4B59_14420</name>
</gene>
<dbReference type="Proteomes" id="UP000248329">
    <property type="component" value="Unassembled WGS sequence"/>
</dbReference>